<accession>A0A9W8NR36</accession>
<evidence type="ECO:0000256" key="3">
    <source>
        <dbReference type="ARBA" id="ARBA00010617"/>
    </source>
</evidence>
<keyword evidence="5 9" id="KW-0479">Metal-binding</keyword>
<keyword evidence="7 9" id="KW-0408">Iron</keyword>
<dbReference type="PROSITE" id="PS00086">
    <property type="entry name" value="CYTOCHROME_P450"/>
    <property type="match status" value="1"/>
</dbReference>
<evidence type="ECO:0000256" key="7">
    <source>
        <dbReference type="ARBA" id="ARBA00023004"/>
    </source>
</evidence>
<dbReference type="SUPFAM" id="SSF48264">
    <property type="entry name" value="Cytochrome P450"/>
    <property type="match status" value="1"/>
</dbReference>
<evidence type="ECO:0000256" key="5">
    <source>
        <dbReference type="ARBA" id="ARBA00022723"/>
    </source>
</evidence>
<gene>
    <name evidence="11" type="ORF">DFH05DRAFT_1514097</name>
</gene>
<dbReference type="InterPro" id="IPR002401">
    <property type="entry name" value="Cyt_P450_E_grp-I"/>
</dbReference>
<dbReference type="EMBL" id="JANVFU010000019">
    <property type="protein sequence ID" value="KAJ3739153.1"/>
    <property type="molecule type" value="Genomic_DNA"/>
</dbReference>
<keyword evidence="4 9" id="KW-0349">Heme</keyword>
<comment type="cofactor">
    <cofactor evidence="1 9">
        <name>heme</name>
        <dbReference type="ChEBI" id="CHEBI:30413"/>
    </cofactor>
</comment>
<organism evidence="11 12">
    <name type="scientific">Lentinula detonsa</name>
    <dbReference type="NCBI Taxonomy" id="2804962"/>
    <lineage>
        <taxon>Eukaryota</taxon>
        <taxon>Fungi</taxon>
        <taxon>Dikarya</taxon>
        <taxon>Basidiomycota</taxon>
        <taxon>Agaricomycotina</taxon>
        <taxon>Agaricomycetes</taxon>
        <taxon>Agaricomycetidae</taxon>
        <taxon>Agaricales</taxon>
        <taxon>Marasmiineae</taxon>
        <taxon>Omphalotaceae</taxon>
        <taxon>Lentinula</taxon>
    </lineage>
</organism>
<dbReference type="InterPro" id="IPR001128">
    <property type="entry name" value="Cyt_P450"/>
</dbReference>
<reference evidence="11 12" key="1">
    <citation type="journal article" date="2023" name="Proc. Natl. Acad. Sci. U.S.A.">
        <title>A global phylogenomic analysis of the shiitake genus Lentinula.</title>
        <authorList>
            <person name="Sierra-Patev S."/>
            <person name="Min B."/>
            <person name="Naranjo-Ortiz M."/>
            <person name="Looney B."/>
            <person name="Konkel Z."/>
            <person name="Slot J.C."/>
            <person name="Sakamoto Y."/>
            <person name="Steenwyk J.L."/>
            <person name="Rokas A."/>
            <person name="Carro J."/>
            <person name="Camarero S."/>
            <person name="Ferreira P."/>
            <person name="Molpeceres G."/>
            <person name="Ruiz-Duenas F.J."/>
            <person name="Serrano A."/>
            <person name="Henrissat B."/>
            <person name="Drula E."/>
            <person name="Hughes K.W."/>
            <person name="Mata J.L."/>
            <person name="Ishikawa N.K."/>
            <person name="Vargas-Isla R."/>
            <person name="Ushijima S."/>
            <person name="Smith C.A."/>
            <person name="Donoghue J."/>
            <person name="Ahrendt S."/>
            <person name="Andreopoulos W."/>
            <person name="He G."/>
            <person name="LaButti K."/>
            <person name="Lipzen A."/>
            <person name="Ng V."/>
            <person name="Riley R."/>
            <person name="Sandor L."/>
            <person name="Barry K."/>
            <person name="Martinez A.T."/>
            <person name="Xiao Y."/>
            <person name="Gibbons J.G."/>
            <person name="Terashima K."/>
            <person name="Grigoriev I.V."/>
            <person name="Hibbett D."/>
        </authorList>
    </citation>
    <scope>NUCLEOTIDE SEQUENCE [LARGE SCALE GENOMIC DNA]</scope>
    <source>
        <strain evidence="11 12">TFB7810</strain>
    </source>
</reference>
<dbReference type="AlphaFoldDB" id="A0A9W8NR36"/>
<dbReference type="PANTHER" id="PTHR46300:SF7">
    <property type="entry name" value="P450, PUTATIVE (EUROFUNG)-RELATED"/>
    <property type="match status" value="1"/>
</dbReference>
<keyword evidence="12" id="KW-1185">Reference proteome</keyword>
<feature type="binding site" description="axial binding residue" evidence="9">
    <location>
        <position position="600"/>
    </location>
    <ligand>
        <name>heme</name>
        <dbReference type="ChEBI" id="CHEBI:30413"/>
    </ligand>
    <ligandPart>
        <name>Fe</name>
        <dbReference type="ChEBI" id="CHEBI:18248"/>
    </ligandPart>
</feature>
<dbReference type="PANTHER" id="PTHR46300">
    <property type="entry name" value="P450, PUTATIVE (EUROFUNG)-RELATED-RELATED"/>
    <property type="match status" value="1"/>
</dbReference>
<keyword evidence="8 10" id="KW-0503">Monooxygenase</keyword>
<dbReference type="GO" id="GO:0016705">
    <property type="term" value="F:oxidoreductase activity, acting on paired donors, with incorporation or reduction of molecular oxygen"/>
    <property type="evidence" value="ECO:0007669"/>
    <property type="project" value="InterPro"/>
</dbReference>
<evidence type="ECO:0000256" key="1">
    <source>
        <dbReference type="ARBA" id="ARBA00001971"/>
    </source>
</evidence>
<protein>
    <submittedName>
        <fullName evidence="11">Cytochrome P450</fullName>
    </submittedName>
</protein>
<proteinExistence type="inferred from homology"/>
<evidence type="ECO:0000256" key="10">
    <source>
        <dbReference type="RuleBase" id="RU000461"/>
    </source>
</evidence>
<dbReference type="InterPro" id="IPR036396">
    <property type="entry name" value="Cyt_P450_sf"/>
</dbReference>
<comment type="caution">
    <text evidence="11">The sequence shown here is derived from an EMBL/GenBank/DDBJ whole genome shotgun (WGS) entry which is preliminary data.</text>
</comment>
<dbReference type="Gene3D" id="1.10.630.10">
    <property type="entry name" value="Cytochrome P450"/>
    <property type="match status" value="1"/>
</dbReference>
<sequence length="682" mass="76402">MDVLTFLVLILGLAYSLYIYSRSGKQADTVRIPPGPKPLPLIGNIFDLTAKELWVKATSLAQTYGPVFQLSILHPSLPISQPLIFLSSPEVCFDLLDKKGGIYADKPKLVMAGELCGYVQRVYTIKSSTTHPSLYRCDNMVAFTGYGSQSRRQRKLLGMALSKEKIPAYQGLIERETAGFLTGLLSAHSSSASSSTVSLPSKSTLPSRFLAYIPLIRRYAGQLTLSVIYGYTVPTSYTQNVHDKFLDMAEDCLDILSNGIASGGGIWLVDIFPWLKKAPKSFEFLPLFSFLPKSRAWKAKMIEFVEKPFEWVKAEMQKGTHKPSFCSTLLENPDAVVPSAETNRFKKRQSDISPELLSSWASVSSNAVKPTSSNAKGYAQFEFDLKWTANSMYSASGDTTVTTVMHYFLALLQDADSGSEVVRKARMELDLVTGLADDSPSTIKPRLPSLSDRYIDVDVPDGKGGTRRVKKPRFPYVEAVMSEVWRWGVVVPLNLPHRLTQDDVYTPPPSPSNPHPTPVLLRKGSLIFGNIWSILRSHELFGDDVDDFRPERYLLSTHEDNVLYGSHNHSYDEDEYEMIRRERRKRDPRSYVFGFGRRQCPGQNLVESSVWLLTATLLSTVDVRRPCVEGEDGKERVVRENVNFNNSVFRTPDPFGVDIRPRSEKALEVIMLAGESEEAESL</sequence>
<evidence type="ECO:0000256" key="8">
    <source>
        <dbReference type="ARBA" id="ARBA00023033"/>
    </source>
</evidence>
<evidence type="ECO:0000313" key="11">
    <source>
        <dbReference type="EMBL" id="KAJ3739153.1"/>
    </source>
</evidence>
<dbReference type="GO" id="GO:0005506">
    <property type="term" value="F:iron ion binding"/>
    <property type="evidence" value="ECO:0007669"/>
    <property type="project" value="InterPro"/>
</dbReference>
<dbReference type="GO" id="GO:0004497">
    <property type="term" value="F:monooxygenase activity"/>
    <property type="evidence" value="ECO:0007669"/>
    <property type="project" value="UniProtKB-KW"/>
</dbReference>
<dbReference type="GO" id="GO:0020037">
    <property type="term" value="F:heme binding"/>
    <property type="evidence" value="ECO:0007669"/>
    <property type="project" value="InterPro"/>
</dbReference>
<dbReference type="PRINTS" id="PR00463">
    <property type="entry name" value="EP450I"/>
</dbReference>
<evidence type="ECO:0000256" key="6">
    <source>
        <dbReference type="ARBA" id="ARBA00023002"/>
    </source>
</evidence>
<evidence type="ECO:0000256" key="4">
    <source>
        <dbReference type="ARBA" id="ARBA00022617"/>
    </source>
</evidence>
<comment type="similarity">
    <text evidence="3 10">Belongs to the cytochrome P450 family.</text>
</comment>
<dbReference type="Proteomes" id="UP001142393">
    <property type="component" value="Unassembled WGS sequence"/>
</dbReference>
<evidence type="ECO:0000313" key="12">
    <source>
        <dbReference type="Proteomes" id="UP001142393"/>
    </source>
</evidence>
<comment type="pathway">
    <text evidence="2">Secondary metabolite biosynthesis.</text>
</comment>
<dbReference type="InterPro" id="IPR017972">
    <property type="entry name" value="Cyt_P450_CS"/>
</dbReference>
<dbReference type="InterPro" id="IPR050364">
    <property type="entry name" value="Cytochrome_P450_fung"/>
</dbReference>
<evidence type="ECO:0000256" key="2">
    <source>
        <dbReference type="ARBA" id="ARBA00005179"/>
    </source>
</evidence>
<evidence type="ECO:0000256" key="9">
    <source>
        <dbReference type="PIRSR" id="PIRSR602401-1"/>
    </source>
</evidence>
<keyword evidence="6 10" id="KW-0560">Oxidoreductase</keyword>
<dbReference type="Pfam" id="PF00067">
    <property type="entry name" value="p450"/>
    <property type="match status" value="2"/>
</dbReference>
<name>A0A9W8NR36_9AGAR</name>